<evidence type="ECO:0000256" key="7">
    <source>
        <dbReference type="ARBA" id="ARBA00023237"/>
    </source>
</evidence>
<keyword evidence="4 8" id="KW-0812">Transmembrane</keyword>
<dbReference type="InterPro" id="IPR039426">
    <property type="entry name" value="TonB-dep_rcpt-like"/>
</dbReference>
<dbReference type="InterPro" id="IPR008969">
    <property type="entry name" value="CarboxyPept-like_regulatory"/>
</dbReference>
<keyword evidence="13" id="KW-0675">Receptor</keyword>
<evidence type="ECO:0000256" key="10">
    <source>
        <dbReference type="SAM" id="SignalP"/>
    </source>
</evidence>
<dbReference type="Pfam" id="PF00593">
    <property type="entry name" value="TonB_dep_Rec_b-barrel"/>
    <property type="match status" value="1"/>
</dbReference>
<keyword evidence="14" id="KW-1185">Reference proteome</keyword>
<accession>A0A7X8SPM7</accession>
<dbReference type="PROSITE" id="PS52016">
    <property type="entry name" value="TONB_DEPENDENT_REC_3"/>
    <property type="match status" value="1"/>
</dbReference>
<evidence type="ECO:0000259" key="11">
    <source>
        <dbReference type="Pfam" id="PF00593"/>
    </source>
</evidence>
<dbReference type="InterPro" id="IPR000531">
    <property type="entry name" value="Beta-barrel_TonB"/>
</dbReference>
<comment type="caution">
    <text evidence="13">The sequence shown here is derived from an EMBL/GenBank/DDBJ whole genome shotgun (WGS) entry which is preliminary data.</text>
</comment>
<dbReference type="InterPro" id="IPR036942">
    <property type="entry name" value="Beta-barrel_TonB_sf"/>
</dbReference>
<dbReference type="InterPro" id="IPR023997">
    <property type="entry name" value="TonB-dep_OMP_SusC/RagA_CS"/>
</dbReference>
<dbReference type="InterPro" id="IPR037066">
    <property type="entry name" value="Plug_dom_sf"/>
</dbReference>
<comment type="subcellular location">
    <subcellularLocation>
        <location evidence="1 8">Cell outer membrane</location>
        <topology evidence="1 8">Multi-pass membrane protein</topology>
    </subcellularLocation>
</comment>
<evidence type="ECO:0000313" key="13">
    <source>
        <dbReference type="EMBL" id="NLR94059.1"/>
    </source>
</evidence>
<protein>
    <submittedName>
        <fullName evidence="13">TonB-dependent receptor</fullName>
    </submittedName>
</protein>
<dbReference type="FunFam" id="2.170.130.10:FF:000008">
    <property type="entry name" value="SusC/RagA family TonB-linked outer membrane protein"/>
    <property type="match status" value="1"/>
</dbReference>
<dbReference type="InterPro" id="IPR012910">
    <property type="entry name" value="Plug_dom"/>
</dbReference>
<dbReference type="AlphaFoldDB" id="A0A7X8SPM7"/>
<feature type="chain" id="PRO_5030782100" evidence="10">
    <location>
        <begin position="20"/>
        <end position="987"/>
    </location>
</feature>
<sequence>MKKLLLTLFFSISCISLYAQNTLSGKVKNSTGDGVIGATIQIIGTQKGSITDFEGNFKIDGIQLNDSIQVSSIGYVTETRVISSFSPIQVFLNEDMEQLEEVVVIGYGVMKKSDLTGAVSSVKSEDVEKIPASNPLQSLQGKISGVQITSGNTPGSSPKVQIRGVGTTGNSSPLYVVDGMLLDDINFLSSNDIESMEVLKDASATAIYGSRGANGVVIISTKQGSKGKAKVTLGSYVGMQQVAARPNMVNAQKYAMLQNEIMNNQGSDLIYTQEQIRNMDNGTNWIDEATRNAPIQNYQVGVSGGSYNMMYNITAGYFNQLGVVEGSGYDRFNLRINNTYKLAKKVKVGHNIAYSTYNSTNEGVDLGDAYKADPTMPVYDQNGYFGTSNNNDIGNPIASSYYKNDFSSGDRLVGNFFLDYKITKGLIFKTSLGVDRATNKGTRYTPVFFVSGKQFNDVSRLSQEENVFNALLWENTMSFMKQIGKHSINAVAGITTQNNTMQKWEGSENGVPNNSNMWYLGTGLVDSRNIIQEGASNSYLSFLGRVNYTFDNKYLATASFRADGSSRFGKDNKFGVFPSLALGWRISEENFLKSSDLINNMKLRASWGRIGNDKIGDYSKYSLINNNLNPVFGSDQTFQPGGTVINMANANLRWETVEQLDIGIEVGFWGDKLTIDADYYHKMTKDMLVYITPPGLVGSKGAVPSNIGEILNKGIDLSIQWNHKIGKVQYNIGANVSTIHNEVIALDPNNPFIYGGDLGNGQQVSLTTPGQAIGSFYGYKTNGVFQNQEQIDNMPSLPGAQPGDIIYQDINGDGVIDENDKTFIGSPIPSLIYGINLGIAYKNFDLSALFQGQSGNQIYNAKKAVRWGTTNFEESFLERWTGEGTSNSEPRVTNGGVNYEVSDRFIEDGSYLKLANITLGYTLPEHVTNKIFIEKCRIFAAASNIYLYQPYQSYSSEIISNSPLNAGIDFNTYPLTATYTLGINVNF</sequence>
<gene>
    <name evidence="13" type="ORF">HGP29_22850</name>
</gene>
<dbReference type="Gene3D" id="2.170.130.10">
    <property type="entry name" value="TonB-dependent receptor, plug domain"/>
    <property type="match status" value="1"/>
</dbReference>
<dbReference type="Proteomes" id="UP000585050">
    <property type="component" value="Unassembled WGS sequence"/>
</dbReference>
<evidence type="ECO:0000256" key="2">
    <source>
        <dbReference type="ARBA" id="ARBA00022448"/>
    </source>
</evidence>
<name>A0A7X8SPM7_9BACT</name>
<dbReference type="RefSeq" id="WP_168884771.1">
    <property type="nucleotide sequence ID" value="NZ_JABAIL010000009.1"/>
</dbReference>
<organism evidence="13 14">
    <name type="scientific">Flammeovirga agarivorans</name>
    <dbReference type="NCBI Taxonomy" id="2726742"/>
    <lineage>
        <taxon>Bacteria</taxon>
        <taxon>Pseudomonadati</taxon>
        <taxon>Bacteroidota</taxon>
        <taxon>Cytophagia</taxon>
        <taxon>Cytophagales</taxon>
        <taxon>Flammeovirgaceae</taxon>
        <taxon>Flammeovirga</taxon>
    </lineage>
</organism>
<reference evidence="13 14" key="1">
    <citation type="submission" date="2020-04" db="EMBL/GenBank/DDBJ databases">
        <title>Flammeovirga sp. SR4, a novel species isolated from seawater.</title>
        <authorList>
            <person name="Wang X."/>
        </authorList>
    </citation>
    <scope>NUCLEOTIDE SEQUENCE [LARGE SCALE GENOMIC DNA]</scope>
    <source>
        <strain evidence="13 14">SR4</strain>
    </source>
</reference>
<dbReference type="EMBL" id="JABAIL010000009">
    <property type="protein sequence ID" value="NLR94059.1"/>
    <property type="molecule type" value="Genomic_DNA"/>
</dbReference>
<keyword evidence="7 8" id="KW-0998">Cell outer membrane</keyword>
<keyword evidence="6 8" id="KW-0472">Membrane</keyword>
<dbReference type="Gene3D" id="2.40.170.20">
    <property type="entry name" value="TonB-dependent receptor, beta-barrel domain"/>
    <property type="match status" value="1"/>
</dbReference>
<dbReference type="Gene3D" id="2.60.40.1120">
    <property type="entry name" value="Carboxypeptidase-like, regulatory domain"/>
    <property type="match status" value="1"/>
</dbReference>
<dbReference type="Pfam" id="PF13715">
    <property type="entry name" value="CarbopepD_reg_2"/>
    <property type="match status" value="1"/>
</dbReference>
<evidence type="ECO:0000256" key="4">
    <source>
        <dbReference type="ARBA" id="ARBA00022692"/>
    </source>
</evidence>
<dbReference type="SUPFAM" id="SSF56935">
    <property type="entry name" value="Porins"/>
    <property type="match status" value="1"/>
</dbReference>
<feature type="domain" description="TonB-dependent receptor-like beta-barrel" evidence="11">
    <location>
        <begin position="377"/>
        <end position="944"/>
    </location>
</feature>
<comment type="similarity">
    <text evidence="8 9">Belongs to the TonB-dependent receptor family.</text>
</comment>
<dbReference type="SUPFAM" id="SSF49464">
    <property type="entry name" value="Carboxypeptidase regulatory domain-like"/>
    <property type="match status" value="1"/>
</dbReference>
<dbReference type="NCBIfam" id="TIGR04057">
    <property type="entry name" value="SusC_RagA_signa"/>
    <property type="match status" value="1"/>
</dbReference>
<dbReference type="GO" id="GO:0009279">
    <property type="term" value="C:cell outer membrane"/>
    <property type="evidence" value="ECO:0007669"/>
    <property type="project" value="UniProtKB-SubCell"/>
</dbReference>
<keyword evidence="2 8" id="KW-0813">Transport</keyword>
<keyword evidence="3 8" id="KW-1134">Transmembrane beta strand</keyword>
<evidence type="ECO:0000256" key="6">
    <source>
        <dbReference type="ARBA" id="ARBA00023136"/>
    </source>
</evidence>
<dbReference type="Pfam" id="PF07715">
    <property type="entry name" value="Plug"/>
    <property type="match status" value="1"/>
</dbReference>
<evidence type="ECO:0000256" key="5">
    <source>
        <dbReference type="ARBA" id="ARBA00023077"/>
    </source>
</evidence>
<keyword evidence="5 9" id="KW-0798">TonB box</keyword>
<evidence type="ECO:0000256" key="3">
    <source>
        <dbReference type="ARBA" id="ARBA00022452"/>
    </source>
</evidence>
<evidence type="ECO:0000256" key="8">
    <source>
        <dbReference type="PROSITE-ProRule" id="PRU01360"/>
    </source>
</evidence>
<feature type="signal peptide" evidence="10">
    <location>
        <begin position="1"/>
        <end position="19"/>
    </location>
</feature>
<evidence type="ECO:0000259" key="12">
    <source>
        <dbReference type="Pfam" id="PF07715"/>
    </source>
</evidence>
<evidence type="ECO:0000256" key="9">
    <source>
        <dbReference type="RuleBase" id="RU003357"/>
    </source>
</evidence>
<dbReference type="NCBIfam" id="TIGR04056">
    <property type="entry name" value="OMP_RagA_SusC"/>
    <property type="match status" value="1"/>
</dbReference>
<dbReference type="InterPro" id="IPR023996">
    <property type="entry name" value="TonB-dep_OMP_SusC/RagA"/>
</dbReference>
<proteinExistence type="inferred from homology"/>
<evidence type="ECO:0000256" key="1">
    <source>
        <dbReference type="ARBA" id="ARBA00004571"/>
    </source>
</evidence>
<keyword evidence="10" id="KW-0732">Signal</keyword>
<feature type="domain" description="TonB-dependent receptor plug" evidence="12">
    <location>
        <begin position="112"/>
        <end position="216"/>
    </location>
</feature>
<evidence type="ECO:0000313" key="14">
    <source>
        <dbReference type="Proteomes" id="UP000585050"/>
    </source>
</evidence>